<name>A0A7J8ZWZ7_9ROSI</name>
<evidence type="ECO:0000313" key="1">
    <source>
        <dbReference type="EMBL" id="MBA0716328.1"/>
    </source>
</evidence>
<protein>
    <submittedName>
        <fullName evidence="1">Uncharacterized protein</fullName>
    </submittedName>
</protein>
<dbReference type="AlphaFoldDB" id="A0A7J8ZWZ7"/>
<dbReference type="EMBL" id="JABEZV010000007">
    <property type="protein sequence ID" value="MBA0716328.1"/>
    <property type="molecule type" value="Genomic_DNA"/>
</dbReference>
<evidence type="ECO:0000313" key="2">
    <source>
        <dbReference type="Proteomes" id="UP000593574"/>
    </source>
</evidence>
<sequence length="44" mass="5077">MVVVEDVVWNLYISPKNSDITISLIMTNLLPYIQKIELLGKMLK</sequence>
<keyword evidence="2" id="KW-1185">Reference proteome</keyword>
<dbReference type="Proteomes" id="UP000593574">
    <property type="component" value="Unassembled WGS sequence"/>
</dbReference>
<organism evidence="1 2">
    <name type="scientific">Gossypium laxum</name>
    <dbReference type="NCBI Taxonomy" id="34288"/>
    <lineage>
        <taxon>Eukaryota</taxon>
        <taxon>Viridiplantae</taxon>
        <taxon>Streptophyta</taxon>
        <taxon>Embryophyta</taxon>
        <taxon>Tracheophyta</taxon>
        <taxon>Spermatophyta</taxon>
        <taxon>Magnoliopsida</taxon>
        <taxon>eudicotyledons</taxon>
        <taxon>Gunneridae</taxon>
        <taxon>Pentapetalae</taxon>
        <taxon>rosids</taxon>
        <taxon>malvids</taxon>
        <taxon>Malvales</taxon>
        <taxon>Malvaceae</taxon>
        <taxon>Malvoideae</taxon>
        <taxon>Gossypium</taxon>
    </lineage>
</organism>
<comment type="caution">
    <text evidence="1">The sequence shown here is derived from an EMBL/GenBank/DDBJ whole genome shotgun (WGS) entry which is preliminary data.</text>
</comment>
<proteinExistence type="predicted"/>
<reference evidence="1 2" key="1">
    <citation type="journal article" date="2019" name="Genome Biol. Evol.">
        <title>Insights into the evolution of the New World diploid cottons (Gossypium, subgenus Houzingenia) based on genome sequencing.</title>
        <authorList>
            <person name="Grover C.E."/>
            <person name="Arick M.A. 2nd"/>
            <person name="Thrash A."/>
            <person name="Conover J.L."/>
            <person name="Sanders W.S."/>
            <person name="Peterson D.G."/>
            <person name="Frelichowski J.E."/>
            <person name="Scheffler J.A."/>
            <person name="Scheffler B.E."/>
            <person name="Wendel J.F."/>
        </authorList>
    </citation>
    <scope>NUCLEOTIDE SEQUENCE [LARGE SCALE GENOMIC DNA]</scope>
    <source>
        <strain evidence="1">4</strain>
        <tissue evidence="1">Leaf</tissue>
    </source>
</reference>
<accession>A0A7J8ZWZ7</accession>
<gene>
    <name evidence="1" type="ORF">Golax_015165</name>
</gene>